<dbReference type="PANTHER" id="PTHR30329">
    <property type="entry name" value="STATOR ELEMENT OF FLAGELLAR MOTOR COMPLEX"/>
    <property type="match status" value="1"/>
</dbReference>
<proteinExistence type="predicted"/>
<dbReference type="Gene3D" id="3.30.1330.60">
    <property type="entry name" value="OmpA-like domain"/>
    <property type="match status" value="1"/>
</dbReference>
<dbReference type="PRINTS" id="PR01023">
    <property type="entry name" value="NAFLGMOTY"/>
</dbReference>
<dbReference type="PROSITE" id="PS51123">
    <property type="entry name" value="OMPA_2"/>
    <property type="match status" value="1"/>
</dbReference>
<dbReference type="InterPro" id="IPR006665">
    <property type="entry name" value="OmpA-like"/>
</dbReference>
<dbReference type="PROSITE" id="PS01068">
    <property type="entry name" value="OMPA_1"/>
    <property type="match status" value="1"/>
</dbReference>
<dbReference type="PROSITE" id="PS51257">
    <property type="entry name" value="PROKAR_LIPOPROTEIN"/>
    <property type="match status" value="1"/>
</dbReference>
<dbReference type="InterPro" id="IPR006664">
    <property type="entry name" value="OMP_bac"/>
</dbReference>
<dbReference type="OrthoDB" id="9782229at2"/>
<keyword evidence="8" id="KW-1185">Reference proteome</keyword>
<feature type="domain" description="OmpA-like" evidence="6">
    <location>
        <begin position="101"/>
        <end position="218"/>
    </location>
</feature>
<dbReference type="InterPro" id="IPR006690">
    <property type="entry name" value="OMPA-like_CS"/>
</dbReference>
<dbReference type="EMBL" id="QWEY01000002">
    <property type="protein sequence ID" value="RGP38419.1"/>
    <property type="molecule type" value="Genomic_DNA"/>
</dbReference>
<evidence type="ECO:0000256" key="3">
    <source>
        <dbReference type="ARBA" id="ARBA00023237"/>
    </source>
</evidence>
<dbReference type="Proteomes" id="UP000284547">
    <property type="component" value="Unassembled WGS sequence"/>
</dbReference>
<organism evidence="7 8">
    <name type="scientific">Pseudotabrizicola alkalilacus</name>
    <dbReference type="NCBI Taxonomy" id="2305252"/>
    <lineage>
        <taxon>Bacteria</taxon>
        <taxon>Pseudomonadati</taxon>
        <taxon>Pseudomonadota</taxon>
        <taxon>Alphaproteobacteria</taxon>
        <taxon>Rhodobacterales</taxon>
        <taxon>Paracoccaceae</taxon>
        <taxon>Pseudotabrizicola</taxon>
    </lineage>
</organism>
<accession>A0A411Z5U2</accession>
<keyword evidence="5" id="KW-0732">Signal</keyword>
<comment type="caution">
    <text evidence="7">The sequence shown here is derived from an EMBL/GenBank/DDBJ whole genome shotgun (WGS) entry which is preliminary data.</text>
</comment>
<dbReference type="CDD" id="cd07185">
    <property type="entry name" value="OmpA_C-like"/>
    <property type="match status" value="1"/>
</dbReference>
<gene>
    <name evidence="7" type="ORF">D1012_06295</name>
</gene>
<dbReference type="PRINTS" id="PR01021">
    <property type="entry name" value="OMPADOMAIN"/>
</dbReference>
<evidence type="ECO:0000259" key="6">
    <source>
        <dbReference type="PROSITE" id="PS51123"/>
    </source>
</evidence>
<dbReference type="AlphaFoldDB" id="A0A411Z5U2"/>
<protein>
    <submittedName>
        <fullName evidence="7">OmpA family protein</fullName>
    </submittedName>
</protein>
<dbReference type="GO" id="GO:0009279">
    <property type="term" value="C:cell outer membrane"/>
    <property type="evidence" value="ECO:0007669"/>
    <property type="project" value="UniProtKB-SubCell"/>
</dbReference>
<dbReference type="RefSeq" id="WP_118150464.1">
    <property type="nucleotide sequence ID" value="NZ_QWEY01000002.1"/>
</dbReference>
<sequence length="218" mass="22612">MTFKTPLLFSAASLLALTACVDPNAYPDNPNARTQQGAIMGGLVGAAAGASGGGSDSFRKAVVGGVIGAAAGGAIGATLDRQAAELRSSINNPNVTVTNNGDYLTVNLPQDLLFAVDSTALRPDLRSDLGSVAQSLIRYPNSRIEVIGHTDNTGSAAYNYDLSQRRASAVSSVLTQNGVPFNRITNIGRGFDQPIASNATPQGRAQNRRVEILIRPTS</sequence>
<evidence type="ECO:0000313" key="8">
    <source>
        <dbReference type="Proteomes" id="UP000284547"/>
    </source>
</evidence>
<name>A0A411Z5U2_9RHOB</name>
<evidence type="ECO:0000256" key="4">
    <source>
        <dbReference type="PROSITE-ProRule" id="PRU00473"/>
    </source>
</evidence>
<reference evidence="7 8" key="1">
    <citation type="submission" date="2018-08" db="EMBL/GenBank/DDBJ databases">
        <title>Flavobacterium tibetense sp. nov., isolated from a wetland YonghuCo on Tibetan Plateau.</title>
        <authorList>
            <person name="Phurbu D."/>
            <person name="Lu H."/>
            <person name="Xing P."/>
        </authorList>
    </citation>
    <scope>NUCLEOTIDE SEQUENCE [LARGE SCALE GENOMIC DNA]</scope>
    <source>
        <strain evidence="7 8">DJC</strain>
    </source>
</reference>
<dbReference type="Pfam" id="PF00691">
    <property type="entry name" value="OmpA"/>
    <property type="match status" value="1"/>
</dbReference>
<keyword evidence="3" id="KW-0998">Cell outer membrane</keyword>
<dbReference type="InterPro" id="IPR036737">
    <property type="entry name" value="OmpA-like_sf"/>
</dbReference>
<evidence type="ECO:0000256" key="1">
    <source>
        <dbReference type="ARBA" id="ARBA00004442"/>
    </source>
</evidence>
<dbReference type="SUPFAM" id="SSF103088">
    <property type="entry name" value="OmpA-like"/>
    <property type="match status" value="1"/>
</dbReference>
<keyword evidence="2 4" id="KW-0472">Membrane</keyword>
<feature type="chain" id="PRO_5019072856" evidence="5">
    <location>
        <begin position="26"/>
        <end position="218"/>
    </location>
</feature>
<evidence type="ECO:0000256" key="5">
    <source>
        <dbReference type="SAM" id="SignalP"/>
    </source>
</evidence>
<evidence type="ECO:0000256" key="2">
    <source>
        <dbReference type="ARBA" id="ARBA00023136"/>
    </source>
</evidence>
<evidence type="ECO:0000313" key="7">
    <source>
        <dbReference type="EMBL" id="RGP38419.1"/>
    </source>
</evidence>
<dbReference type="PANTHER" id="PTHR30329:SF21">
    <property type="entry name" value="LIPOPROTEIN YIAD-RELATED"/>
    <property type="match status" value="1"/>
</dbReference>
<dbReference type="InterPro" id="IPR050330">
    <property type="entry name" value="Bact_OuterMem_StrucFunc"/>
</dbReference>
<feature type="signal peptide" evidence="5">
    <location>
        <begin position="1"/>
        <end position="25"/>
    </location>
</feature>
<comment type="subcellular location">
    <subcellularLocation>
        <location evidence="1">Cell outer membrane</location>
    </subcellularLocation>
</comment>